<sequence length="141" mass="15173">MDMFLDILVAVLLVLGCLMSLIAGIGLLTFPDLLTRMHAATKPQVLGFLLIFAGLAIHLRSWLIVPALIVAWAMQLLTAPVSAHMIGRSGYRTKHAKKETLFSDELHQVLDEVSAAPATGPIPVAKPSRAERRQGAPGEAD</sequence>
<keyword evidence="5" id="KW-1185">Reference proteome</keyword>
<keyword evidence="3" id="KW-1133">Transmembrane helix</keyword>
<protein>
    <submittedName>
        <fullName evidence="4">Na+/H+ antiporter subunit G</fullName>
    </submittedName>
</protein>
<feature type="transmembrane region" description="Helical" evidence="3">
    <location>
        <begin position="6"/>
        <end position="33"/>
    </location>
</feature>
<feature type="region of interest" description="Disordered" evidence="2">
    <location>
        <begin position="117"/>
        <end position="141"/>
    </location>
</feature>
<dbReference type="GO" id="GO:0015385">
    <property type="term" value="F:sodium:proton antiporter activity"/>
    <property type="evidence" value="ECO:0007669"/>
    <property type="project" value="TreeGrafter"/>
</dbReference>
<dbReference type="PANTHER" id="PTHR34703">
    <property type="entry name" value="ANTIPORTER SUBUNIT MNHG2-RELATED"/>
    <property type="match status" value="1"/>
</dbReference>
<dbReference type="NCBIfam" id="TIGR01300">
    <property type="entry name" value="CPA3_mnhG_phaG"/>
    <property type="match status" value="1"/>
</dbReference>
<accession>A0A4Y4DNR5</accession>
<gene>
    <name evidence="4" type="ORF">AUR04nite_07820</name>
</gene>
<organism evidence="4 5">
    <name type="scientific">Glutamicibacter uratoxydans</name>
    <name type="common">Arthrobacter uratoxydans</name>
    <dbReference type="NCBI Taxonomy" id="43667"/>
    <lineage>
        <taxon>Bacteria</taxon>
        <taxon>Bacillati</taxon>
        <taxon>Actinomycetota</taxon>
        <taxon>Actinomycetes</taxon>
        <taxon>Micrococcales</taxon>
        <taxon>Micrococcaceae</taxon>
        <taxon>Glutamicibacter</taxon>
    </lineage>
</organism>
<feature type="transmembrane region" description="Helical" evidence="3">
    <location>
        <begin position="45"/>
        <end position="63"/>
    </location>
</feature>
<dbReference type="AlphaFoldDB" id="A0A4Y4DNR5"/>
<evidence type="ECO:0000313" key="5">
    <source>
        <dbReference type="Proteomes" id="UP000316612"/>
    </source>
</evidence>
<dbReference type="EMBL" id="BJNY01000004">
    <property type="protein sequence ID" value="GED05250.1"/>
    <property type="molecule type" value="Genomic_DNA"/>
</dbReference>
<comment type="similarity">
    <text evidence="1">Belongs to the CPA3 antiporters (TC 2.A.63) subunit G family.</text>
</comment>
<evidence type="ECO:0000313" key="4">
    <source>
        <dbReference type="EMBL" id="GED05250.1"/>
    </source>
</evidence>
<proteinExistence type="inferred from homology"/>
<comment type="caution">
    <text evidence="4">The sequence shown here is derived from an EMBL/GenBank/DDBJ whole genome shotgun (WGS) entry which is preliminary data.</text>
</comment>
<evidence type="ECO:0000256" key="3">
    <source>
        <dbReference type="SAM" id="Phobius"/>
    </source>
</evidence>
<dbReference type="Proteomes" id="UP000316612">
    <property type="component" value="Unassembled WGS sequence"/>
</dbReference>
<keyword evidence="3" id="KW-0812">Transmembrane</keyword>
<dbReference type="NCBIfam" id="NF009314">
    <property type="entry name" value="PRK12674.1-2"/>
    <property type="match status" value="1"/>
</dbReference>
<dbReference type="OrthoDB" id="3214257at2"/>
<dbReference type="RefSeq" id="WP_141362142.1">
    <property type="nucleotide sequence ID" value="NZ_BAAAJL010000001.1"/>
</dbReference>
<keyword evidence="3" id="KW-0472">Membrane</keyword>
<reference evidence="4 5" key="1">
    <citation type="submission" date="2019-06" db="EMBL/GenBank/DDBJ databases">
        <title>Whole genome shotgun sequence of Glutamicibacter uratoxydans NBRC 15515.</title>
        <authorList>
            <person name="Hosoyama A."/>
            <person name="Uohara A."/>
            <person name="Ohji S."/>
            <person name="Ichikawa N."/>
        </authorList>
    </citation>
    <scope>NUCLEOTIDE SEQUENCE [LARGE SCALE GENOMIC DNA]</scope>
    <source>
        <strain evidence="4 5">NBRC 15515</strain>
    </source>
</reference>
<dbReference type="Pfam" id="PF03334">
    <property type="entry name" value="PhaG_MnhG_YufB"/>
    <property type="match status" value="1"/>
</dbReference>
<dbReference type="PANTHER" id="PTHR34703:SF1">
    <property type="entry name" value="ANTIPORTER SUBUNIT MNHG2-RELATED"/>
    <property type="match status" value="1"/>
</dbReference>
<name>A0A4Y4DNR5_GLUUR</name>
<dbReference type="InterPro" id="IPR005133">
    <property type="entry name" value="PhaG_MnhG_YufB"/>
</dbReference>
<evidence type="ECO:0000256" key="2">
    <source>
        <dbReference type="SAM" id="MobiDB-lite"/>
    </source>
</evidence>
<evidence type="ECO:0000256" key="1">
    <source>
        <dbReference type="ARBA" id="ARBA00008404"/>
    </source>
</evidence>